<protein>
    <recommendedName>
        <fullName evidence="5">Type II secretion system protein GspF domain-containing protein</fullName>
    </recommendedName>
</protein>
<proteinExistence type="predicted"/>
<evidence type="ECO:0000256" key="2">
    <source>
        <dbReference type="SAM" id="Phobius"/>
    </source>
</evidence>
<keyword evidence="2" id="KW-0812">Transmembrane</keyword>
<dbReference type="EMBL" id="NMUQ01000003">
    <property type="protein sequence ID" value="OXM13776.1"/>
    <property type="molecule type" value="Genomic_DNA"/>
</dbReference>
<keyword evidence="2" id="KW-0472">Membrane</keyword>
<comment type="caution">
    <text evidence="3">The sequence shown here is derived from an EMBL/GenBank/DDBJ whole genome shotgun (WGS) entry which is preliminary data.</text>
</comment>
<feature type="transmembrane region" description="Helical" evidence="2">
    <location>
        <begin position="121"/>
        <end position="139"/>
    </location>
</feature>
<sequence length="300" mass="34589">MQVYETWAETAYAAASIGQALIISGMLFLLLKRLARTRPRWLHLQVPEWRKAKLSDRYLKLLGLSRSSTVLMERERLFAGCGWTLDAGYYVTARRMWLIAVPLAALLTSAANALGLFNGTLIPTSAWILLIGVTGLLMVDKAMLEAMRRARTARVIREIHTISTQLLYLQGSSLHVHAKLMRCVPYTRTIRRELQHLLGEWYHDAGEAIRGFKERVGSEEAMSFAETIDSLRLHEDEAYYELLRERIRDYKEKLEILKESRKESSSYVLFVLAGIPILYTFQVFIYPWVRESQKLFDSLN</sequence>
<dbReference type="RefSeq" id="WP_089526477.1">
    <property type="nucleotide sequence ID" value="NZ_NMUQ01000003.1"/>
</dbReference>
<keyword evidence="1" id="KW-0175">Coiled coil</keyword>
<dbReference type="Proteomes" id="UP000215145">
    <property type="component" value="Unassembled WGS sequence"/>
</dbReference>
<dbReference type="OrthoDB" id="2567755at2"/>
<feature type="transmembrane region" description="Helical" evidence="2">
    <location>
        <begin position="12"/>
        <end position="31"/>
    </location>
</feature>
<name>A0A229NV47_9BACL</name>
<gene>
    <name evidence="3" type="ORF">CGZ75_22450</name>
</gene>
<accession>A0A229NV47</accession>
<keyword evidence="4" id="KW-1185">Reference proteome</keyword>
<evidence type="ECO:0000313" key="3">
    <source>
        <dbReference type="EMBL" id="OXM13776.1"/>
    </source>
</evidence>
<evidence type="ECO:0000256" key="1">
    <source>
        <dbReference type="SAM" id="Coils"/>
    </source>
</evidence>
<feature type="coiled-coil region" evidence="1">
    <location>
        <begin position="233"/>
        <end position="260"/>
    </location>
</feature>
<evidence type="ECO:0008006" key="5">
    <source>
        <dbReference type="Google" id="ProtNLM"/>
    </source>
</evidence>
<organism evidence="3 4">
    <name type="scientific">Paenibacillus herberti</name>
    <dbReference type="NCBI Taxonomy" id="1619309"/>
    <lineage>
        <taxon>Bacteria</taxon>
        <taxon>Bacillati</taxon>
        <taxon>Bacillota</taxon>
        <taxon>Bacilli</taxon>
        <taxon>Bacillales</taxon>
        <taxon>Paenibacillaceae</taxon>
        <taxon>Paenibacillus</taxon>
    </lineage>
</organism>
<feature type="transmembrane region" description="Helical" evidence="2">
    <location>
        <begin position="96"/>
        <end position="115"/>
    </location>
</feature>
<feature type="transmembrane region" description="Helical" evidence="2">
    <location>
        <begin position="267"/>
        <end position="289"/>
    </location>
</feature>
<keyword evidence="2" id="KW-1133">Transmembrane helix</keyword>
<reference evidence="3 4" key="1">
    <citation type="submission" date="2017-07" db="EMBL/GenBank/DDBJ databases">
        <title>Paenibacillus herberti R33 genome sequencing and assembly.</title>
        <authorList>
            <person name="Su W."/>
        </authorList>
    </citation>
    <scope>NUCLEOTIDE SEQUENCE [LARGE SCALE GENOMIC DNA]</scope>
    <source>
        <strain evidence="3 4">R33</strain>
    </source>
</reference>
<dbReference type="AlphaFoldDB" id="A0A229NV47"/>
<evidence type="ECO:0000313" key="4">
    <source>
        <dbReference type="Proteomes" id="UP000215145"/>
    </source>
</evidence>